<name>A0AAE4G8K4_9BURK</name>
<evidence type="ECO:0000313" key="1">
    <source>
        <dbReference type="EMBL" id="MDT0336711.1"/>
    </source>
</evidence>
<gene>
    <name evidence="1" type="ORF">RJN63_07730</name>
</gene>
<dbReference type="RefSeq" id="WP_310836784.1">
    <property type="nucleotide sequence ID" value="NZ_JAVLSM010000004.1"/>
</dbReference>
<comment type="caution">
    <text evidence="1">The sequence shown here is derived from an EMBL/GenBank/DDBJ whole genome shotgun (WGS) entry which is preliminary data.</text>
</comment>
<organism evidence="1">
    <name type="scientific">Herbaspirillum huttiense subsp. nephrolepidis</name>
    <dbReference type="NCBI Taxonomy" id="3075126"/>
    <lineage>
        <taxon>Bacteria</taxon>
        <taxon>Pseudomonadati</taxon>
        <taxon>Pseudomonadota</taxon>
        <taxon>Betaproteobacteria</taxon>
        <taxon>Burkholderiales</taxon>
        <taxon>Oxalobacteraceae</taxon>
        <taxon>Herbaspirillum</taxon>
    </lineage>
</organism>
<proteinExistence type="predicted"/>
<dbReference type="EMBL" id="JAVRAA010000003">
    <property type="protein sequence ID" value="MDT0336711.1"/>
    <property type="molecule type" value="Genomic_DNA"/>
</dbReference>
<accession>A0AAE4G8K4</accession>
<dbReference type="AlphaFoldDB" id="A0AAE4G8K4"/>
<reference evidence="1" key="1">
    <citation type="submission" date="2023-02" db="EMBL/GenBank/DDBJ databases">
        <title>Description of Herbaspirillum huttiense subsp. nephrolepsisexaltata and Herbaspirillum huttiense subsp. lycopersicon.</title>
        <authorList>
            <person name="Poudel M."/>
            <person name="Sharma A."/>
            <person name="Goss E."/>
            <person name="Tapia J.H."/>
            <person name="Harmon C.M."/>
            <person name="Jones J.B."/>
        </authorList>
    </citation>
    <scope>NUCLEOTIDE SEQUENCE</scope>
    <source>
        <strain evidence="1">NC40101</strain>
    </source>
</reference>
<sequence length="52" mass="6013">MFLYLPFLLAFLTVLGIALGWKSMSNKLWLAATGVTLWWFSQYAQDRLGFIL</sequence>
<protein>
    <submittedName>
        <fullName evidence="1">Uncharacterized protein</fullName>
    </submittedName>
</protein>